<dbReference type="Gene3D" id="1.25.40.10">
    <property type="entry name" value="Tetratricopeptide repeat domain"/>
    <property type="match status" value="1"/>
</dbReference>
<evidence type="ECO:0000256" key="2">
    <source>
        <dbReference type="ARBA" id="ARBA00022803"/>
    </source>
</evidence>
<reference evidence="4 5" key="1">
    <citation type="submission" date="2021-03" db="EMBL/GenBank/DDBJ databases">
        <title>Leishmania (Mundinia) martiniquensis Genome sequencing and assembly.</title>
        <authorList>
            <person name="Almutairi H."/>
            <person name="Gatherer D."/>
        </authorList>
    </citation>
    <scope>NUCLEOTIDE SEQUENCE [LARGE SCALE GENOMIC DNA]</scope>
    <source>
        <strain evidence="4">LSCM1</strain>
    </source>
</reference>
<sequence length="371" mass="40999">MSTSQPIVKPFTYLRVPSEDSKPVEELRFDGHSEAELRSTLTRCFRQSLLSEDQKKDMARHLSAKANESAKKHAVKGGDAVSPAGNDAGPPADIAQQQAAMIGQYLDGASYEIIPVTMPMRSTQYIGTSLYIDDSGAFKDLPLNSRASKLAQREIRGDAFLLSNHDDPALDEWGRVDCPLQRYEELYANPPKIAYDSSNQAQMTQAAMLREAETKKISLEDFEKAQQAKEDGNRLFAASDLPAAVQAYSMVVDLTDGRRDLLPDEEAATQLRLSALLNRCLCLTRLRKFMEAVKDAQGAAYLDPKSLKAHYRLVYALCGAHEYEAASQACVQYAQLGGAEEDLLAMRKAIAAGEAEARKAEKQMFSKMFRS</sequence>
<evidence type="ECO:0000256" key="1">
    <source>
        <dbReference type="ARBA" id="ARBA00022737"/>
    </source>
</evidence>
<evidence type="ECO:0000256" key="3">
    <source>
        <dbReference type="SAM" id="MobiDB-lite"/>
    </source>
</evidence>
<dbReference type="InterPro" id="IPR011990">
    <property type="entry name" value="TPR-like_helical_dom_sf"/>
</dbReference>
<keyword evidence="2" id="KW-0802">TPR repeat</keyword>
<accession>A0A836KG11</accession>
<dbReference type="InterPro" id="IPR039663">
    <property type="entry name" value="AIP/AIPL1/TTC9"/>
</dbReference>
<dbReference type="PANTHER" id="PTHR11242">
    <property type="entry name" value="ARYL HYDROCARBON RECEPTOR INTERACTING PROTEIN RELATED"/>
    <property type="match status" value="1"/>
</dbReference>
<evidence type="ECO:0000313" key="5">
    <source>
        <dbReference type="Proteomes" id="UP000673552"/>
    </source>
</evidence>
<dbReference type="EMBL" id="JAFEUZ010000036">
    <property type="protein sequence ID" value="KAG5464198.1"/>
    <property type="molecule type" value="Genomic_DNA"/>
</dbReference>
<dbReference type="PANTHER" id="PTHR11242:SF0">
    <property type="entry name" value="TPR_REGION DOMAIN-CONTAINING PROTEIN"/>
    <property type="match status" value="1"/>
</dbReference>
<dbReference type="Proteomes" id="UP000673552">
    <property type="component" value="Chromosome 36"/>
</dbReference>
<dbReference type="SUPFAM" id="SSF48452">
    <property type="entry name" value="TPR-like"/>
    <property type="match status" value="1"/>
</dbReference>
<comment type="caution">
    <text evidence="4">The sequence shown here is derived from an EMBL/GenBank/DDBJ whole genome shotgun (WGS) entry which is preliminary data.</text>
</comment>
<keyword evidence="1" id="KW-0677">Repeat</keyword>
<protein>
    <submittedName>
        <fullName evidence="4">Uncharacterized protein</fullName>
    </submittedName>
</protein>
<dbReference type="AlphaFoldDB" id="A0A836KG11"/>
<feature type="region of interest" description="Disordered" evidence="3">
    <location>
        <begin position="56"/>
        <end position="92"/>
    </location>
</feature>
<dbReference type="RefSeq" id="XP_067174135.1">
    <property type="nucleotide sequence ID" value="XM_067318030.1"/>
</dbReference>
<organism evidence="4 5">
    <name type="scientific">Leishmania martiniquensis</name>
    <dbReference type="NCBI Taxonomy" id="1580590"/>
    <lineage>
        <taxon>Eukaryota</taxon>
        <taxon>Discoba</taxon>
        <taxon>Euglenozoa</taxon>
        <taxon>Kinetoplastea</taxon>
        <taxon>Metakinetoplastina</taxon>
        <taxon>Trypanosomatida</taxon>
        <taxon>Trypanosomatidae</taxon>
        <taxon>Leishmaniinae</taxon>
        <taxon>Leishmania</taxon>
    </lineage>
</organism>
<dbReference type="GeneID" id="92510542"/>
<dbReference type="OrthoDB" id="341421at2759"/>
<name>A0A836KG11_9TRYP</name>
<keyword evidence="5" id="KW-1185">Reference proteome</keyword>
<gene>
    <name evidence="4" type="ORF">LSCM1_00378</name>
</gene>
<proteinExistence type="predicted"/>
<dbReference type="KEGG" id="lmat:92510542"/>
<evidence type="ECO:0000313" key="4">
    <source>
        <dbReference type="EMBL" id="KAG5464198.1"/>
    </source>
</evidence>